<feature type="transmembrane region" description="Helical" evidence="8">
    <location>
        <begin position="62"/>
        <end position="82"/>
    </location>
</feature>
<dbReference type="InterPro" id="IPR000731">
    <property type="entry name" value="SSD"/>
</dbReference>
<keyword evidence="3" id="KW-1003">Cell membrane</keyword>
<dbReference type="Proteomes" id="UP000198881">
    <property type="component" value="Unassembled WGS sequence"/>
</dbReference>
<dbReference type="STRING" id="574650.SAMN04487966_103217"/>
<sequence>MTPPSSGSGRHRAPGDPSTPDSGIPETSGSSVATADADRSARNDSGAGTSSGTSRPQRGRGIALRVVAAVVLVLAWLAGSAVGGPTFGNLSEVSSNDQSTFLPASAESTQAGDWVSRFTESEQIPAIVVASAADGQTLAEDDDAVTEQLSAFGEELTGVEGVDQLIGPQVSEDEQAVEYILLLDAENASPEDTVESLREVVTASAGDVAALDAESVHVAGPAGLAADLAGAFAGIDGILLIVALSVVFVILVLVYRSVLLPILVLLNSVGALCVAVLVVYWMAKWEWIALNGQSQGILSILVIGAATDYSLLMVARYREELMVREDVWEALRHAWKGSFEAITASAATVAVALLCLLFSDLNSNRSLGPIAATGIVLAWLSSLTFLPALLYVSRRAAFWPSIPRPGKSRTKKGKTYTQPEFADGRKIAGLEQDHGVWTKIGALVARRPRAVWTITAAVLLAGAVGITQLQASGVAQTDVLLGESDAKSGQELIAEHFDAGTGAPATVVAPAERADEVLSAVEETDGVASAYLTAEGGAPAGTPDPEAIEQLQEEARAAAEAGQGAPAEGAGPPPGVTGGDGEAPAEGAGPPSGISMEDIPTLEPQEVDGKVYLQATLENQADSAEAEQTVVELRQTLHGIDDSILVGGTTATALDSNTTAQADLRLIIPLVLLVVLGILMILLRSVLAPVLLVLATVVSFGTAMGISALVFNHLFKFPGADPSVPLYGFVFLVALGVDYTIFLMTRARQEAVQIGTRPGVLHALTVTGGVITSAGIVLAATFAALAVIPLMFMLQLAFIVAFGVLLDTFLVRSLVVPALTYDIGPKVWWPSKLSRAEEPRQFASEDLDAEQRRELQNV</sequence>
<evidence type="ECO:0000256" key="5">
    <source>
        <dbReference type="ARBA" id="ARBA00022989"/>
    </source>
</evidence>
<proteinExistence type="inferred from homology"/>
<feature type="transmembrane region" description="Helical" evidence="8">
    <location>
        <begin position="338"/>
        <end position="359"/>
    </location>
</feature>
<feature type="compositionally biased region" description="Low complexity" evidence="7">
    <location>
        <begin position="558"/>
        <end position="570"/>
    </location>
</feature>
<evidence type="ECO:0000256" key="2">
    <source>
        <dbReference type="ARBA" id="ARBA00010157"/>
    </source>
</evidence>
<gene>
    <name evidence="10" type="ORF">SAMN04487966_103217</name>
</gene>
<accession>A0A1I7MJM8</accession>
<dbReference type="SUPFAM" id="SSF82866">
    <property type="entry name" value="Multidrug efflux transporter AcrB transmembrane domain"/>
    <property type="match status" value="2"/>
</dbReference>
<keyword evidence="4 8" id="KW-0812">Transmembrane</keyword>
<feature type="transmembrane region" description="Helical" evidence="8">
    <location>
        <begin position="759"/>
        <end position="786"/>
    </location>
</feature>
<feature type="transmembrane region" description="Helical" evidence="8">
    <location>
        <begin position="450"/>
        <end position="469"/>
    </location>
</feature>
<dbReference type="PANTHER" id="PTHR33406:SF6">
    <property type="entry name" value="MEMBRANE PROTEIN YDGH-RELATED"/>
    <property type="match status" value="1"/>
</dbReference>
<feature type="transmembrane region" description="Helical" evidence="8">
    <location>
        <begin position="231"/>
        <end position="255"/>
    </location>
</feature>
<feature type="transmembrane region" description="Helical" evidence="8">
    <location>
        <begin position="262"/>
        <end position="283"/>
    </location>
</feature>
<dbReference type="Pfam" id="PF03176">
    <property type="entry name" value="MMPL"/>
    <property type="match status" value="2"/>
</dbReference>
<dbReference type="Gene3D" id="1.20.1640.10">
    <property type="entry name" value="Multidrug efflux transporter AcrB transmembrane domain"/>
    <property type="match status" value="2"/>
</dbReference>
<feature type="region of interest" description="Disordered" evidence="7">
    <location>
        <begin position="1"/>
        <end position="58"/>
    </location>
</feature>
<evidence type="ECO:0000256" key="7">
    <source>
        <dbReference type="SAM" id="MobiDB-lite"/>
    </source>
</evidence>
<reference evidence="10 11" key="1">
    <citation type="submission" date="2016-10" db="EMBL/GenBank/DDBJ databases">
        <authorList>
            <person name="de Groot N.N."/>
        </authorList>
    </citation>
    <scope>NUCLEOTIDE SEQUENCE [LARGE SCALE GENOMIC DNA]</scope>
    <source>
        <strain evidence="10 11">CGMCC 1.7054</strain>
    </source>
</reference>
<dbReference type="GO" id="GO:0005886">
    <property type="term" value="C:plasma membrane"/>
    <property type="evidence" value="ECO:0007669"/>
    <property type="project" value="UniProtKB-SubCell"/>
</dbReference>
<feature type="transmembrane region" description="Helical" evidence="8">
    <location>
        <begin position="371"/>
        <end position="392"/>
    </location>
</feature>
<evidence type="ECO:0000256" key="3">
    <source>
        <dbReference type="ARBA" id="ARBA00022475"/>
    </source>
</evidence>
<dbReference type="PANTHER" id="PTHR33406">
    <property type="entry name" value="MEMBRANE PROTEIN MJ1562-RELATED"/>
    <property type="match status" value="1"/>
</dbReference>
<evidence type="ECO:0000256" key="6">
    <source>
        <dbReference type="ARBA" id="ARBA00023136"/>
    </source>
</evidence>
<protein>
    <submittedName>
        <fullName evidence="10">Putative drug exporter of the RND superfamily</fullName>
    </submittedName>
</protein>
<evidence type="ECO:0000256" key="1">
    <source>
        <dbReference type="ARBA" id="ARBA00004651"/>
    </source>
</evidence>
<keyword evidence="5 8" id="KW-1133">Transmembrane helix</keyword>
<feature type="domain" description="SSD" evidence="9">
    <location>
        <begin position="693"/>
        <end position="821"/>
    </location>
</feature>
<feature type="transmembrane region" description="Helical" evidence="8">
    <location>
        <begin position="726"/>
        <end position="747"/>
    </location>
</feature>
<evidence type="ECO:0000259" key="9">
    <source>
        <dbReference type="PROSITE" id="PS50156"/>
    </source>
</evidence>
<feature type="transmembrane region" description="Helical" evidence="8">
    <location>
        <begin position="792"/>
        <end position="811"/>
    </location>
</feature>
<organism evidence="10 11">
    <name type="scientific">Micrococcus terreus</name>
    <dbReference type="NCBI Taxonomy" id="574650"/>
    <lineage>
        <taxon>Bacteria</taxon>
        <taxon>Bacillati</taxon>
        <taxon>Actinomycetota</taxon>
        <taxon>Actinomycetes</taxon>
        <taxon>Micrococcales</taxon>
        <taxon>Micrococcaceae</taxon>
        <taxon>Micrococcus</taxon>
    </lineage>
</organism>
<feature type="transmembrane region" description="Helical" evidence="8">
    <location>
        <begin position="666"/>
        <end position="683"/>
    </location>
</feature>
<comment type="similarity">
    <text evidence="2">Belongs to the resistance-nodulation-cell division (RND) (TC 2.A.6) family. MmpL subfamily.</text>
</comment>
<comment type="subcellular location">
    <subcellularLocation>
        <location evidence="1">Cell membrane</location>
        <topology evidence="1">Multi-pass membrane protein</topology>
    </subcellularLocation>
</comment>
<name>A0A1I7MJM8_9MICC</name>
<feature type="compositionally biased region" description="Low complexity" evidence="7">
    <location>
        <begin position="582"/>
        <end position="593"/>
    </location>
</feature>
<dbReference type="InterPro" id="IPR004869">
    <property type="entry name" value="MMPL_dom"/>
</dbReference>
<feature type="compositionally biased region" description="Polar residues" evidence="7">
    <location>
        <begin position="19"/>
        <end position="33"/>
    </location>
</feature>
<dbReference type="EMBL" id="FPCG01000003">
    <property type="protein sequence ID" value="SFV22127.1"/>
    <property type="molecule type" value="Genomic_DNA"/>
</dbReference>
<evidence type="ECO:0000313" key="11">
    <source>
        <dbReference type="Proteomes" id="UP000198881"/>
    </source>
</evidence>
<dbReference type="AlphaFoldDB" id="A0A1I7MJM8"/>
<evidence type="ECO:0000256" key="4">
    <source>
        <dbReference type="ARBA" id="ARBA00022692"/>
    </source>
</evidence>
<keyword evidence="11" id="KW-1185">Reference proteome</keyword>
<keyword evidence="6 8" id="KW-0472">Membrane</keyword>
<feature type="compositionally biased region" description="Polar residues" evidence="7">
    <location>
        <begin position="46"/>
        <end position="56"/>
    </location>
</feature>
<evidence type="ECO:0000256" key="8">
    <source>
        <dbReference type="SAM" id="Phobius"/>
    </source>
</evidence>
<feature type="transmembrane region" description="Helical" evidence="8">
    <location>
        <begin position="690"/>
        <end position="714"/>
    </location>
</feature>
<feature type="transmembrane region" description="Helical" evidence="8">
    <location>
        <begin position="295"/>
        <end position="317"/>
    </location>
</feature>
<dbReference type="PROSITE" id="PS50156">
    <property type="entry name" value="SSD"/>
    <property type="match status" value="1"/>
</dbReference>
<dbReference type="InterPro" id="IPR050545">
    <property type="entry name" value="Mycobact_MmpL"/>
</dbReference>
<dbReference type="RefSeq" id="WP_091696077.1">
    <property type="nucleotide sequence ID" value="NZ_FPCG01000003.1"/>
</dbReference>
<evidence type="ECO:0000313" key="10">
    <source>
        <dbReference type="EMBL" id="SFV22127.1"/>
    </source>
</evidence>
<feature type="region of interest" description="Disordered" evidence="7">
    <location>
        <begin position="554"/>
        <end position="599"/>
    </location>
</feature>